<dbReference type="PROSITE" id="PS51882">
    <property type="entry name" value="G_ALPHA"/>
    <property type="match status" value="1"/>
</dbReference>
<comment type="function">
    <text evidence="15">Guanine nucleotide-binding proteins (G proteins) function as transducers downstream of G protein-coupled receptors (GPCRs) in numerous signaling cascades. The alpha chain contains the guanine nucleotide binding site and alternates between an active, GTP-bound state and an inactive, GDP-bound state. Signaling by an activated GPCR promotes GDP release and GTP binding. The alpha subunit has a low GTPase activity that converts bound GTP to GDP, thereby terminating the signal. Both GDP release and GTP hydrolysis are modulated by numerous regulatory proteins. Signaling is mediated via effector proteins, such as adenylate cyclase. Inhibits adenylate cyclase activity, leading to decreased intracellular cAMP levels.</text>
</comment>
<protein>
    <recommendedName>
        <fullName evidence="14">Guanine nucleotide-binding protein G(o) subunit alpha</fullName>
    </recommendedName>
</protein>
<evidence type="ECO:0000256" key="16">
    <source>
        <dbReference type="ARBA" id="ARBA00049117"/>
    </source>
</evidence>
<evidence type="ECO:0000313" key="20">
    <source>
        <dbReference type="Proteomes" id="UP001558613"/>
    </source>
</evidence>
<keyword evidence="20" id="KW-1185">Reference proteome</keyword>
<evidence type="ECO:0000256" key="5">
    <source>
        <dbReference type="ARBA" id="ARBA00022723"/>
    </source>
</evidence>
<comment type="catalytic activity">
    <reaction evidence="16">
        <text>GTP + H2O = GDP + phosphate + H(+)</text>
        <dbReference type="Rhea" id="RHEA:19669"/>
        <dbReference type="ChEBI" id="CHEBI:15377"/>
        <dbReference type="ChEBI" id="CHEBI:15378"/>
        <dbReference type="ChEBI" id="CHEBI:37565"/>
        <dbReference type="ChEBI" id="CHEBI:43474"/>
        <dbReference type="ChEBI" id="CHEBI:58189"/>
    </reaction>
    <physiologicalReaction direction="left-to-right" evidence="16">
        <dbReference type="Rhea" id="RHEA:19670"/>
    </physiologicalReaction>
</comment>
<dbReference type="Gene3D" id="3.40.50.300">
    <property type="entry name" value="P-loop containing nucleotide triphosphate hydrolases"/>
    <property type="match status" value="1"/>
</dbReference>
<evidence type="ECO:0000313" key="19">
    <source>
        <dbReference type="EMBL" id="KAL1271451.1"/>
    </source>
</evidence>
<organism evidence="19 20">
    <name type="scientific">Cirrhinus molitorella</name>
    <name type="common">mud carp</name>
    <dbReference type="NCBI Taxonomy" id="172907"/>
    <lineage>
        <taxon>Eukaryota</taxon>
        <taxon>Metazoa</taxon>
        <taxon>Chordata</taxon>
        <taxon>Craniata</taxon>
        <taxon>Vertebrata</taxon>
        <taxon>Euteleostomi</taxon>
        <taxon>Actinopterygii</taxon>
        <taxon>Neopterygii</taxon>
        <taxon>Teleostei</taxon>
        <taxon>Ostariophysi</taxon>
        <taxon>Cypriniformes</taxon>
        <taxon>Cyprinidae</taxon>
        <taxon>Labeoninae</taxon>
        <taxon>Labeonini</taxon>
        <taxon>Cirrhinus</taxon>
    </lineage>
</organism>
<keyword evidence="8" id="KW-0460">Magnesium</keyword>
<evidence type="ECO:0000256" key="15">
    <source>
        <dbReference type="ARBA" id="ARBA00045229"/>
    </source>
</evidence>
<dbReference type="Pfam" id="PF00503">
    <property type="entry name" value="G-alpha"/>
    <property type="match status" value="1"/>
</dbReference>
<evidence type="ECO:0000256" key="12">
    <source>
        <dbReference type="ARBA" id="ARBA00023224"/>
    </source>
</evidence>
<dbReference type="InterPro" id="IPR001019">
    <property type="entry name" value="Gprotein_alpha_su"/>
</dbReference>
<evidence type="ECO:0000256" key="2">
    <source>
        <dbReference type="ARBA" id="ARBA00004635"/>
    </source>
</evidence>
<keyword evidence="9" id="KW-0342">GTP-binding</keyword>
<evidence type="ECO:0000256" key="10">
    <source>
        <dbReference type="ARBA" id="ARBA00023136"/>
    </source>
</evidence>
<dbReference type="PANTHER" id="PTHR10218:SF361">
    <property type="entry name" value="GUANINE NUCLEOTIDE-BINDING PROTEIN G(O) SUBUNIT ALPHA"/>
    <property type="match status" value="1"/>
</dbReference>
<feature type="region of interest" description="Disordered" evidence="18">
    <location>
        <begin position="20"/>
        <end position="49"/>
    </location>
</feature>
<evidence type="ECO:0000256" key="4">
    <source>
        <dbReference type="ARBA" id="ARBA00022475"/>
    </source>
</evidence>
<dbReference type="PANTHER" id="PTHR10218">
    <property type="entry name" value="GTP-BINDING PROTEIN ALPHA SUBUNIT"/>
    <property type="match status" value="1"/>
</dbReference>
<dbReference type="InterPro" id="IPR001408">
    <property type="entry name" value="Gprotein_alpha_I"/>
</dbReference>
<dbReference type="SUPFAM" id="SSF52540">
    <property type="entry name" value="P-loop containing nucleoside triphosphate hydrolases"/>
    <property type="match status" value="1"/>
</dbReference>
<evidence type="ECO:0000256" key="8">
    <source>
        <dbReference type="ARBA" id="ARBA00022842"/>
    </source>
</evidence>
<comment type="similarity">
    <text evidence="3">Belongs to the G-alpha family. G(i/o/t/z) subfamily.</text>
</comment>
<keyword evidence="7" id="KW-0378">Hydrolase</keyword>
<keyword evidence="13" id="KW-0449">Lipoprotein</keyword>
<evidence type="ECO:0000256" key="7">
    <source>
        <dbReference type="ARBA" id="ARBA00022801"/>
    </source>
</evidence>
<keyword evidence="5" id="KW-0479">Metal-binding</keyword>
<dbReference type="SMART" id="SM00275">
    <property type="entry name" value="G_alpha"/>
    <property type="match status" value="1"/>
</dbReference>
<dbReference type="PRINTS" id="PR00441">
    <property type="entry name" value="GPROTEINAI"/>
</dbReference>
<gene>
    <name evidence="19" type="ORF">QQF64_030467</name>
</gene>
<dbReference type="Proteomes" id="UP001558613">
    <property type="component" value="Unassembled WGS sequence"/>
</dbReference>
<keyword evidence="12" id="KW-0807">Transducer</keyword>
<dbReference type="InterPro" id="IPR011025">
    <property type="entry name" value="GproteinA_insert"/>
</dbReference>
<evidence type="ECO:0000256" key="3">
    <source>
        <dbReference type="ARBA" id="ARBA00006628"/>
    </source>
</evidence>
<keyword evidence="4" id="KW-1003">Cell membrane</keyword>
<proteinExistence type="inferred from homology"/>
<comment type="subunit">
    <text evidence="17">G proteins are composed of 3 units; alpha, beta and gamma. The alpha chain contains the guanine nucleotide binding site. Forms a complex with GNB1 and GNG3. Interacts with RGS14. Interacts with RGS16. Interacts with RGS19. Interacts (when palmitoylated) with ADGRG3.</text>
</comment>
<dbReference type="SUPFAM" id="SSF47895">
    <property type="entry name" value="Transducin (alpha subunit), insertion domain"/>
    <property type="match status" value="1"/>
</dbReference>
<evidence type="ECO:0000256" key="13">
    <source>
        <dbReference type="ARBA" id="ARBA00023288"/>
    </source>
</evidence>
<keyword evidence="6" id="KW-0547">Nucleotide-binding</keyword>
<comment type="subcellular location">
    <subcellularLocation>
        <location evidence="1">Cell membrane</location>
    </subcellularLocation>
    <subcellularLocation>
        <location evidence="2">Membrane</location>
        <topology evidence="2">Lipid-anchor</topology>
    </subcellularLocation>
</comment>
<evidence type="ECO:0000256" key="9">
    <source>
        <dbReference type="ARBA" id="ARBA00023134"/>
    </source>
</evidence>
<sequence length="411" mass="46061">MRGVCPSRIRRELQDEMSSCWLSLPPPNRHPRSGARAGRPPPNQEAGLSHVPTLGLAMGCTLSAEERAALDRSRAIEKNLKEDGISAAKDVKLLLLGGGESGKSTIVKQMKIIHEDGFSGDDVKQFKPVVYSNTIQSLAAILRAIETLGIEYADKDRTADAKMVFDVVGRMEDTEPYSTELLGAMTRLWTDAGTQACFNRSREYQLNDSAQYYLDSLQRIGSPDYLPTEQDILRTRVKTTGIVETHFCFKNLNFRLFDVGGQRSERKKWIHCFEDVTAIIFCVAMSGYDQMLHEDETTNRMHESLMLFDSICNNKFFVDTSIILFLNKKDLFGEKIVKSPLTICFPEYTGPNTFEAAAAYIQGQFESKNRSPNKEIYCHLTCATDTGNIQVVFDAVTDIIIANNLRGCGLY</sequence>
<evidence type="ECO:0000256" key="6">
    <source>
        <dbReference type="ARBA" id="ARBA00022741"/>
    </source>
</evidence>
<dbReference type="Gene3D" id="1.10.400.10">
    <property type="entry name" value="GI Alpha 1, domain 2-like"/>
    <property type="match status" value="1"/>
</dbReference>
<evidence type="ECO:0000256" key="11">
    <source>
        <dbReference type="ARBA" id="ARBA00023139"/>
    </source>
</evidence>
<dbReference type="EMBL" id="JAYMGO010000007">
    <property type="protein sequence ID" value="KAL1271451.1"/>
    <property type="molecule type" value="Genomic_DNA"/>
</dbReference>
<dbReference type="PRINTS" id="PR00318">
    <property type="entry name" value="GPROTEINA"/>
</dbReference>
<dbReference type="InterPro" id="IPR027417">
    <property type="entry name" value="P-loop_NTPase"/>
</dbReference>
<name>A0ABR3N3L7_9TELE</name>
<dbReference type="CDD" id="cd00066">
    <property type="entry name" value="G-alpha"/>
    <property type="match status" value="1"/>
</dbReference>
<reference evidence="19 20" key="1">
    <citation type="submission" date="2023-09" db="EMBL/GenBank/DDBJ databases">
        <authorList>
            <person name="Wang M."/>
        </authorList>
    </citation>
    <scope>NUCLEOTIDE SEQUENCE [LARGE SCALE GENOMIC DNA]</scope>
    <source>
        <strain evidence="19">GT-2023</strain>
        <tissue evidence="19">Liver</tissue>
    </source>
</reference>
<keyword evidence="11" id="KW-0564">Palmitate</keyword>
<evidence type="ECO:0000256" key="18">
    <source>
        <dbReference type="SAM" id="MobiDB-lite"/>
    </source>
</evidence>
<keyword evidence="10" id="KW-0472">Membrane</keyword>
<comment type="caution">
    <text evidence="19">The sequence shown here is derived from an EMBL/GenBank/DDBJ whole genome shotgun (WGS) entry which is preliminary data.</text>
</comment>
<accession>A0ABR3N3L7</accession>
<evidence type="ECO:0000256" key="1">
    <source>
        <dbReference type="ARBA" id="ARBA00004236"/>
    </source>
</evidence>
<evidence type="ECO:0000256" key="17">
    <source>
        <dbReference type="ARBA" id="ARBA00050015"/>
    </source>
</evidence>
<evidence type="ECO:0000256" key="14">
    <source>
        <dbReference type="ARBA" id="ARBA00040796"/>
    </source>
</evidence>